<evidence type="ECO:0000256" key="6">
    <source>
        <dbReference type="ARBA" id="ARBA00023180"/>
    </source>
</evidence>
<organism evidence="13 14">
    <name type="scientific">Pseudobythopirellula maris</name>
    <dbReference type="NCBI Taxonomy" id="2527991"/>
    <lineage>
        <taxon>Bacteria</taxon>
        <taxon>Pseudomonadati</taxon>
        <taxon>Planctomycetota</taxon>
        <taxon>Planctomycetia</taxon>
        <taxon>Pirellulales</taxon>
        <taxon>Lacipirellulaceae</taxon>
        <taxon>Pseudobythopirellula</taxon>
    </lineage>
</organism>
<comment type="caution">
    <text evidence="13">The sequence shown here is derived from an EMBL/GenBank/DDBJ whole genome shotgun (WGS) entry which is preliminary data.</text>
</comment>
<comment type="function">
    <text evidence="11">Pectinolytic enzyme consist of four classes of enzymes: pectin lyase, polygalacturonase, pectin methylesterase and rhamnogalacturonase. Among pectinolytic enzymes, pectin lyase is the most important in depolymerization of pectin, since it cleaves internal glycosidic bonds of highly methylated pectins. Favors pectate, the anion, over pectin, the methyl ester.</text>
</comment>
<evidence type="ECO:0000256" key="3">
    <source>
        <dbReference type="ARBA" id="ARBA00012272"/>
    </source>
</evidence>
<keyword evidence="6" id="KW-0325">Glycoprotein</keyword>
<evidence type="ECO:0000256" key="5">
    <source>
        <dbReference type="ARBA" id="ARBA00022723"/>
    </source>
</evidence>
<dbReference type="GO" id="GO:0071555">
    <property type="term" value="P:cell wall organization"/>
    <property type="evidence" value="ECO:0007669"/>
    <property type="project" value="UniProtKB-KW"/>
</dbReference>
<evidence type="ECO:0000256" key="11">
    <source>
        <dbReference type="ARBA" id="ARBA00025679"/>
    </source>
</evidence>
<evidence type="ECO:0000313" key="13">
    <source>
        <dbReference type="EMBL" id="TWT91084.1"/>
    </source>
</evidence>
<comment type="similarity">
    <text evidence="2">Belongs to the polysaccharide lyase 1 family.</text>
</comment>
<dbReference type="InterPro" id="IPR018247">
    <property type="entry name" value="EF_Hand_1_Ca_BS"/>
</dbReference>
<keyword evidence="8" id="KW-0119">Carbohydrate metabolism</keyword>
<keyword evidence="9" id="KW-0961">Cell wall biogenesis/degradation</keyword>
<dbReference type="GO" id="GO:0000272">
    <property type="term" value="P:polysaccharide catabolic process"/>
    <property type="evidence" value="ECO:0007669"/>
    <property type="project" value="UniProtKB-KW"/>
</dbReference>
<dbReference type="Proteomes" id="UP000315440">
    <property type="component" value="Unassembled WGS sequence"/>
</dbReference>
<comment type="catalytic activity">
    <reaction evidence="1">
        <text>Eliminative cleavage of (1-&gt;4)-alpha-D-galacturonan to give oligosaccharides with 4-deoxy-alpha-D-galact-4-enuronosyl groups at their non-reducing ends.</text>
        <dbReference type="EC" id="4.2.2.2"/>
    </reaction>
</comment>
<evidence type="ECO:0000256" key="9">
    <source>
        <dbReference type="ARBA" id="ARBA00023316"/>
    </source>
</evidence>
<evidence type="ECO:0000313" key="14">
    <source>
        <dbReference type="Proteomes" id="UP000315440"/>
    </source>
</evidence>
<dbReference type="InterPro" id="IPR052063">
    <property type="entry name" value="Polysaccharide_Lyase_1"/>
</dbReference>
<dbReference type="SUPFAM" id="SSF51126">
    <property type="entry name" value="Pectin lyase-like"/>
    <property type="match status" value="1"/>
</dbReference>
<feature type="region of interest" description="Disordered" evidence="12">
    <location>
        <begin position="343"/>
        <end position="365"/>
    </location>
</feature>
<evidence type="ECO:0000256" key="12">
    <source>
        <dbReference type="SAM" id="MobiDB-lite"/>
    </source>
</evidence>
<proteinExistence type="inferred from homology"/>
<keyword evidence="5" id="KW-0479">Metal-binding</keyword>
<evidence type="ECO:0000256" key="8">
    <source>
        <dbReference type="ARBA" id="ARBA00023277"/>
    </source>
</evidence>
<evidence type="ECO:0000256" key="10">
    <source>
        <dbReference type="ARBA" id="ARBA00023326"/>
    </source>
</evidence>
<keyword evidence="14" id="KW-1185">Reference proteome</keyword>
<dbReference type="PANTHER" id="PTHR42970:SF1">
    <property type="entry name" value="PECTATE LYASE C-RELATED"/>
    <property type="match status" value="1"/>
</dbReference>
<dbReference type="AlphaFoldDB" id="A0A5C5ZU35"/>
<dbReference type="PROSITE" id="PS00018">
    <property type="entry name" value="EF_HAND_1"/>
    <property type="match status" value="1"/>
</dbReference>
<evidence type="ECO:0000256" key="1">
    <source>
        <dbReference type="ARBA" id="ARBA00000695"/>
    </source>
</evidence>
<dbReference type="InterPro" id="IPR011050">
    <property type="entry name" value="Pectin_lyase_fold/virulence"/>
</dbReference>
<gene>
    <name evidence="13" type="ORF">Mal64_14830</name>
</gene>
<dbReference type="GO" id="GO:0046872">
    <property type="term" value="F:metal ion binding"/>
    <property type="evidence" value="ECO:0007669"/>
    <property type="project" value="UniProtKB-KW"/>
</dbReference>
<name>A0A5C5ZU35_9BACT</name>
<dbReference type="Gene3D" id="2.160.20.10">
    <property type="entry name" value="Single-stranded right-handed beta-helix, Pectin lyase-like"/>
    <property type="match status" value="1"/>
</dbReference>
<dbReference type="InterPro" id="IPR012334">
    <property type="entry name" value="Pectin_lyas_fold"/>
</dbReference>
<dbReference type="EC" id="4.2.2.2" evidence="3"/>
<dbReference type="EMBL" id="SJPQ01000001">
    <property type="protein sequence ID" value="TWT91084.1"/>
    <property type="molecule type" value="Genomic_DNA"/>
</dbReference>
<feature type="region of interest" description="Disordered" evidence="12">
    <location>
        <begin position="486"/>
        <end position="521"/>
    </location>
</feature>
<keyword evidence="7 13" id="KW-0456">Lyase</keyword>
<dbReference type="PANTHER" id="PTHR42970">
    <property type="entry name" value="PECTATE LYASE C-RELATED"/>
    <property type="match status" value="1"/>
</dbReference>
<evidence type="ECO:0000256" key="2">
    <source>
        <dbReference type="ARBA" id="ARBA00010980"/>
    </source>
</evidence>
<evidence type="ECO:0000256" key="7">
    <source>
        <dbReference type="ARBA" id="ARBA00023239"/>
    </source>
</evidence>
<accession>A0A5C5ZU35</accession>
<feature type="region of interest" description="Disordered" evidence="12">
    <location>
        <begin position="172"/>
        <end position="192"/>
    </location>
</feature>
<protein>
    <recommendedName>
        <fullName evidence="4">Probable pectate lyase C</fullName>
        <ecNumber evidence="3">4.2.2.2</ecNumber>
    </recommendedName>
</protein>
<evidence type="ECO:0000256" key="4">
    <source>
        <dbReference type="ARBA" id="ARBA00016512"/>
    </source>
</evidence>
<dbReference type="GO" id="GO:0030570">
    <property type="term" value="F:pectate lyase activity"/>
    <property type="evidence" value="ECO:0007669"/>
    <property type="project" value="UniProtKB-EC"/>
</dbReference>
<keyword evidence="10" id="KW-0624">Polysaccharide degradation</keyword>
<reference evidence="13 14" key="1">
    <citation type="submission" date="2019-02" db="EMBL/GenBank/DDBJ databases">
        <title>Deep-cultivation of Planctomycetes and their phenomic and genomic characterization uncovers novel biology.</title>
        <authorList>
            <person name="Wiegand S."/>
            <person name="Jogler M."/>
            <person name="Boedeker C."/>
            <person name="Pinto D."/>
            <person name="Vollmers J."/>
            <person name="Rivas-Marin E."/>
            <person name="Kohn T."/>
            <person name="Peeters S.H."/>
            <person name="Heuer A."/>
            <person name="Rast P."/>
            <person name="Oberbeckmann S."/>
            <person name="Bunk B."/>
            <person name="Jeske O."/>
            <person name="Meyerdierks A."/>
            <person name="Storesund J.E."/>
            <person name="Kallscheuer N."/>
            <person name="Luecker S."/>
            <person name="Lage O.M."/>
            <person name="Pohl T."/>
            <person name="Merkel B.J."/>
            <person name="Hornburger P."/>
            <person name="Mueller R.-W."/>
            <person name="Bruemmer F."/>
            <person name="Labrenz M."/>
            <person name="Spormann A.M."/>
            <person name="Op Den Camp H."/>
            <person name="Overmann J."/>
            <person name="Amann R."/>
            <person name="Jetten M.S.M."/>
            <person name="Mascher T."/>
            <person name="Medema M.H."/>
            <person name="Devos D.P."/>
            <person name="Kaster A.-K."/>
            <person name="Ovreas L."/>
            <person name="Rohde M."/>
            <person name="Galperin M.Y."/>
            <person name="Jogler C."/>
        </authorList>
    </citation>
    <scope>NUCLEOTIDE SEQUENCE [LARGE SCALE GENOMIC DNA]</scope>
    <source>
        <strain evidence="13 14">Mal64</strain>
    </source>
</reference>
<sequence length="868" mass="91863">MRYGTQNSEQHEAENSAMLSRNRWSRLAWLGCAIAAATTAEGQLPAFPGADGAANAVTGGRGGMVYHVTEVDLNFSDNRPGTLRYGMNDSNFGGQARTIVFDVAGTFWLGRYGEERGHDNGWDTQSRLNLGSNVTIAGQTAPGPVNIMGGVVKVGGNNMILRNVTIAPGYGMRSFEKPDEDPPELPTPGDFPDSYTYDALDISGTDLMIDHVTTVYATDETISANETANRLTIQYSNISQGQNYPQADAEASGVKYTGHALGSLLQAGSNARVSVHHNLYAHQKGRLPRVGSEEGSGAYNDFRNNVFYNWLGTAGGGAGGQASFNNFIGNFFLAGDGGEDPVGGSSTAITNRGGGTGIFDGNNSSGTRVYHAGNVKDTNKDGDAEDTVALTNSDFRESNLQGSPYGQATYRGHTDSATDAYDQVLDYVGARWWDRGPVDTRLVEEVRTGTGQIEAWADDPFDDDPNEGVEWRELLALRADPVTHAAPFSRGAGWDTDGDGMPNHWEEEHGLPTDVANNNADFDNDGYTDLEEYLNDVAAWPASEPIVFDGSINSRYALTQNWNIPWQPSRYDEVLIGNTTAVVDAVGQHAGTIEIGASGATSGSLVVSDGWLKVAEGIGVGDNNGVTDSSLVLSGGELFTPFIGFGYDGLFSMTGGKLHAGQINYDLVNEGGILAPGYGAEAGIGRTVVNSNLTLASGALEIEVAAANLADLLVVNDDVQLGGELDVVALDGFLPSDGDRWEILLHTGALSGAFATIAPGYYLEYARYDQMVGVLSLVAGALPGDFNGDGAVDAADFTVWRDGLDTDYVASDYDLWVENFGRKAGSPLVVAPSASVPEPAAALLAATAAFLAFAQRRPTVRGVRPPIL</sequence>